<evidence type="ECO:0000259" key="10">
    <source>
        <dbReference type="Pfam" id="PF01490"/>
    </source>
</evidence>
<dbReference type="GO" id="GO:0061459">
    <property type="term" value="F:L-arginine transmembrane transporter activity"/>
    <property type="evidence" value="ECO:0007669"/>
    <property type="project" value="TreeGrafter"/>
</dbReference>
<keyword evidence="5 9" id="KW-0812">Transmembrane</keyword>
<feature type="non-terminal residue" evidence="11">
    <location>
        <position position="1"/>
    </location>
</feature>
<dbReference type="PANTHER" id="PTHR22950:SF678">
    <property type="entry name" value="VACUOLAR AMINO ACID TRANSPORTER 5-RELATED"/>
    <property type="match status" value="1"/>
</dbReference>
<dbReference type="PANTHER" id="PTHR22950">
    <property type="entry name" value="AMINO ACID TRANSPORTER"/>
    <property type="match status" value="1"/>
</dbReference>
<dbReference type="GO" id="GO:0015189">
    <property type="term" value="F:L-lysine transmembrane transporter activity"/>
    <property type="evidence" value="ECO:0007669"/>
    <property type="project" value="TreeGrafter"/>
</dbReference>
<evidence type="ECO:0000256" key="1">
    <source>
        <dbReference type="ARBA" id="ARBA00004128"/>
    </source>
</evidence>
<gene>
    <name evidence="11" type="ORF">TPC1_13169</name>
</gene>
<evidence type="ECO:0000256" key="7">
    <source>
        <dbReference type="ARBA" id="ARBA00022989"/>
    </source>
</evidence>
<evidence type="ECO:0000256" key="8">
    <source>
        <dbReference type="ARBA" id="ARBA00023136"/>
    </source>
</evidence>
<organism evidence="11">
    <name type="scientific">Trepomonas sp. PC1</name>
    <dbReference type="NCBI Taxonomy" id="1076344"/>
    <lineage>
        <taxon>Eukaryota</taxon>
        <taxon>Metamonada</taxon>
        <taxon>Diplomonadida</taxon>
        <taxon>Hexamitidae</taxon>
        <taxon>Hexamitinae</taxon>
        <taxon>Trepomonas</taxon>
    </lineage>
</organism>
<evidence type="ECO:0000256" key="6">
    <source>
        <dbReference type="ARBA" id="ARBA00022970"/>
    </source>
</evidence>
<dbReference type="GO" id="GO:0015194">
    <property type="term" value="F:L-serine transmembrane transporter activity"/>
    <property type="evidence" value="ECO:0007669"/>
    <property type="project" value="TreeGrafter"/>
</dbReference>
<name>A0A146KBU1_9EUKA</name>
<proteinExistence type="inferred from homology"/>
<keyword evidence="4" id="KW-0926">Vacuole</keyword>
<dbReference type="InterPro" id="IPR013057">
    <property type="entry name" value="AA_transpt_TM"/>
</dbReference>
<dbReference type="GO" id="GO:0005302">
    <property type="term" value="F:L-tyrosine transmembrane transporter activity"/>
    <property type="evidence" value="ECO:0007669"/>
    <property type="project" value="TreeGrafter"/>
</dbReference>
<evidence type="ECO:0000256" key="4">
    <source>
        <dbReference type="ARBA" id="ARBA00022554"/>
    </source>
</evidence>
<dbReference type="GO" id="GO:0005290">
    <property type="term" value="F:L-histidine transmembrane transporter activity"/>
    <property type="evidence" value="ECO:0007669"/>
    <property type="project" value="TreeGrafter"/>
</dbReference>
<comment type="similarity">
    <text evidence="2">Belongs to the amino acid/polyamine transporter 2 family.</text>
</comment>
<accession>A0A146KBU1</accession>
<keyword evidence="8 9" id="KW-0472">Membrane</keyword>
<evidence type="ECO:0000256" key="2">
    <source>
        <dbReference type="ARBA" id="ARBA00008066"/>
    </source>
</evidence>
<keyword evidence="3" id="KW-0813">Transport</keyword>
<keyword evidence="6" id="KW-0029">Amino-acid transport</keyword>
<dbReference type="GO" id="GO:0005313">
    <property type="term" value="F:L-glutamate transmembrane transporter activity"/>
    <property type="evidence" value="ECO:0007669"/>
    <property type="project" value="TreeGrafter"/>
</dbReference>
<comment type="subcellular location">
    <subcellularLocation>
        <location evidence="1">Vacuole membrane</location>
        <topology evidence="1">Multi-pass membrane protein</topology>
    </subcellularLocation>
</comment>
<evidence type="ECO:0000256" key="5">
    <source>
        <dbReference type="ARBA" id="ARBA00022692"/>
    </source>
</evidence>
<evidence type="ECO:0000256" key="9">
    <source>
        <dbReference type="SAM" id="Phobius"/>
    </source>
</evidence>
<sequence>GISWVYIVIIYYFSTGDFIADPPETYQISSISLTTLPLFQNAFCNQFQIANIQKNLKEPHKMKKLLFITFAIILSYYSIVSFFGYFTFTFTLNKNSNLLKIFARQVGQLWYIEGANVIMIFSMVAHFPLTAFGLRKTIESMIWKDQDAPTKQRLIISAVVIFVAGLIGSVVTQISDILVFTSAIAGSCVIYIFPALIGFRYLYFVKRTGFWKCLACLCC</sequence>
<evidence type="ECO:0000313" key="11">
    <source>
        <dbReference type="EMBL" id="JAP94253.1"/>
    </source>
</evidence>
<dbReference type="EMBL" id="GDID01002353">
    <property type="protein sequence ID" value="JAP94253.1"/>
    <property type="molecule type" value="Transcribed_RNA"/>
</dbReference>
<dbReference type="Pfam" id="PF01490">
    <property type="entry name" value="Aa_trans"/>
    <property type="match status" value="1"/>
</dbReference>
<feature type="transmembrane region" description="Helical" evidence="9">
    <location>
        <begin position="108"/>
        <end position="134"/>
    </location>
</feature>
<feature type="transmembrane region" description="Helical" evidence="9">
    <location>
        <begin position="177"/>
        <end position="202"/>
    </location>
</feature>
<dbReference type="GO" id="GO:0005774">
    <property type="term" value="C:vacuolar membrane"/>
    <property type="evidence" value="ECO:0007669"/>
    <property type="project" value="UniProtKB-SubCell"/>
</dbReference>
<feature type="transmembrane region" description="Helical" evidence="9">
    <location>
        <begin position="65"/>
        <end position="88"/>
    </location>
</feature>
<dbReference type="AlphaFoldDB" id="A0A146KBU1"/>
<evidence type="ECO:0000256" key="3">
    <source>
        <dbReference type="ARBA" id="ARBA00022448"/>
    </source>
</evidence>
<feature type="transmembrane region" description="Helical" evidence="9">
    <location>
        <begin position="154"/>
        <end position="171"/>
    </location>
</feature>
<protein>
    <submittedName>
        <fullName evidence="11">Amino acid transporter family protein</fullName>
    </submittedName>
</protein>
<keyword evidence="7 9" id="KW-1133">Transmembrane helix</keyword>
<reference evidence="11" key="1">
    <citation type="submission" date="2015-07" db="EMBL/GenBank/DDBJ databases">
        <title>Adaptation to a free-living lifestyle via gene acquisitions in the diplomonad Trepomonas sp. PC1.</title>
        <authorList>
            <person name="Xu F."/>
            <person name="Jerlstrom-Hultqvist J."/>
            <person name="Kolisko M."/>
            <person name="Simpson A.G.B."/>
            <person name="Roger A.J."/>
            <person name="Svard S.G."/>
            <person name="Andersson J.O."/>
        </authorList>
    </citation>
    <scope>NUCLEOTIDE SEQUENCE</scope>
    <source>
        <strain evidence="11">PC1</strain>
    </source>
</reference>
<feature type="non-terminal residue" evidence="11">
    <location>
        <position position="219"/>
    </location>
</feature>
<feature type="domain" description="Amino acid transporter transmembrane" evidence="10">
    <location>
        <begin position="9"/>
        <end position="202"/>
    </location>
</feature>